<dbReference type="EMBL" id="PNBA02000014">
    <property type="protein sequence ID" value="KAG6400580.1"/>
    <property type="molecule type" value="Genomic_DNA"/>
</dbReference>
<dbReference type="InterPro" id="IPR032675">
    <property type="entry name" value="LRR_dom_sf"/>
</dbReference>
<evidence type="ECO:0000313" key="2">
    <source>
        <dbReference type="EMBL" id="KAG6400580.1"/>
    </source>
</evidence>
<proteinExistence type="predicted"/>
<name>A0A8X8WUB5_SALSN</name>
<comment type="caution">
    <text evidence="2">The sequence shown here is derived from an EMBL/GenBank/DDBJ whole genome shotgun (WGS) entry which is preliminary data.</text>
</comment>
<gene>
    <name evidence="2" type="ORF">SASPL_137420</name>
</gene>
<dbReference type="Gene3D" id="3.80.10.10">
    <property type="entry name" value="Ribonuclease Inhibitor"/>
    <property type="match status" value="1"/>
</dbReference>
<dbReference type="SUPFAM" id="SSF52058">
    <property type="entry name" value="L domain-like"/>
    <property type="match status" value="1"/>
</dbReference>
<protein>
    <submittedName>
        <fullName evidence="2">Uncharacterized protein</fullName>
    </submittedName>
</protein>
<keyword evidence="3" id="KW-1185">Reference proteome</keyword>
<sequence length="344" mass="38992">MSISSQEKCSTEMQFLELIINNRKQTSTEQGNSQVTRPQLPTVIEEADAKPLRRRGAGLEVRLEHHHCAASSIMVHYVGGKLEMDDPRKNAIHAHKNCVEWVPNVYFEEDILSTLKISCLEVEEYVVVVASMELLSGVMTRVVARAFMKTLLCYVRFIKHLNCQMIRLNLNQGRIVNLLLKGTLDIVAYLRNLGTLASPTNLILSTNQLTGSRPEELGNLTSLTNLQLGENHLVGIVVILFLKIKKIIFHSLGTSLSQIILVTGIIATSFMTKDNFYLASLFVEYPSVRAEIREELRQELREELRQEMSQELDADREQRTKLENDDARDDEAVHDDVPPVQPRS</sequence>
<reference evidence="2" key="1">
    <citation type="submission" date="2018-01" db="EMBL/GenBank/DDBJ databases">
        <authorList>
            <person name="Mao J.F."/>
        </authorList>
    </citation>
    <scope>NUCLEOTIDE SEQUENCE</scope>
    <source>
        <strain evidence="2">Huo1</strain>
        <tissue evidence="2">Leaf</tissue>
    </source>
</reference>
<evidence type="ECO:0000313" key="3">
    <source>
        <dbReference type="Proteomes" id="UP000298416"/>
    </source>
</evidence>
<feature type="region of interest" description="Disordered" evidence="1">
    <location>
        <begin position="306"/>
        <end position="344"/>
    </location>
</feature>
<dbReference type="Proteomes" id="UP000298416">
    <property type="component" value="Unassembled WGS sequence"/>
</dbReference>
<feature type="compositionally biased region" description="Basic and acidic residues" evidence="1">
    <location>
        <begin position="306"/>
        <end position="337"/>
    </location>
</feature>
<organism evidence="2">
    <name type="scientific">Salvia splendens</name>
    <name type="common">Scarlet sage</name>
    <dbReference type="NCBI Taxonomy" id="180675"/>
    <lineage>
        <taxon>Eukaryota</taxon>
        <taxon>Viridiplantae</taxon>
        <taxon>Streptophyta</taxon>
        <taxon>Embryophyta</taxon>
        <taxon>Tracheophyta</taxon>
        <taxon>Spermatophyta</taxon>
        <taxon>Magnoliopsida</taxon>
        <taxon>eudicotyledons</taxon>
        <taxon>Gunneridae</taxon>
        <taxon>Pentapetalae</taxon>
        <taxon>asterids</taxon>
        <taxon>lamiids</taxon>
        <taxon>Lamiales</taxon>
        <taxon>Lamiaceae</taxon>
        <taxon>Nepetoideae</taxon>
        <taxon>Mentheae</taxon>
        <taxon>Salviinae</taxon>
        <taxon>Salvia</taxon>
        <taxon>Salvia subgen. Calosphace</taxon>
        <taxon>core Calosphace</taxon>
    </lineage>
</organism>
<accession>A0A8X8WUB5</accession>
<dbReference type="AlphaFoldDB" id="A0A8X8WUB5"/>
<reference evidence="2" key="2">
    <citation type="submission" date="2020-08" db="EMBL/GenBank/DDBJ databases">
        <title>Plant Genome Project.</title>
        <authorList>
            <person name="Zhang R.-G."/>
        </authorList>
    </citation>
    <scope>NUCLEOTIDE SEQUENCE</scope>
    <source>
        <strain evidence="2">Huo1</strain>
        <tissue evidence="2">Leaf</tissue>
    </source>
</reference>
<evidence type="ECO:0000256" key="1">
    <source>
        <dbReference type="SAM" id="MobiDB-lite"/>
    </source>
</evidence>